<protein>
    <submittedName>
        <fullName evidence="2">Uncharacterized protein</fullName>
    </submittedName>
</protein>
<feature type="transmembrane region" description="Helical" evidence="1">
    <location>
        <begin position="34"/>
        <end position="57"/>
    </location>
</feature>
<dbReference type="EMBL" id="JARK01001621">
    <property type="protein sequence ID" value="EYB86115.1"/>
    <property type="molecule type" value="Genomic_DNA"/>
</dbReference>
<sequence>MAALFEMIVCTVLIYQEILVWSRSGPCDIFPSRFIYGLANILEMMILLYLLIVLILLCLERTIATLFYATYEAWRHRIGLVMILVSTVYIVISSLSDLRKCGSYVFYYFLHNSTIHRLCCVCCWVSHFEVSAEFRSERQSTSCIHHQRGVPCTSILPCCPLAIQPLHDKTFTD</sequence>
<name>A0A016S636_9BILA</name>
<gene>
    <name evidence="2" type="primary">Acey_s0285.g1349</name>
    <name evidence="2" type="ORF">Y032_0285g1349</name>
</gene>
<keyword evidence="1" id="KW-1133">Transmembrane helix</keyword>
<evidence type="ECO:0000256" key="1">
    <source>
        <dbReference type="SAM" id="Phobius"/>
    </source>
</evidence>
<keyword evidence="1" id="KW-0812">Transmembrane</keyword>
<comment type="caution">
    <text evidence="2">The sequence shown here is derived from an EMBL/GenBank/DDBJ whole genome shotgun (WGS) entry which is preliminary data.</text>
</comment>
<keyword evidence="3" id="KW-1185">Reference proteome</keyword>
<feature type="transmembrane region" description="Helical" evidence="1">
    <location>
        <begin position="78"/>
        <end position="96"/>
    </location>
</feature>
<dbReference type="AlphaFoldDB" id="A0A016S636"/>
<keyword evidence="1" id="KW-0472">Membrane</keyword>
<evidence type="ECO:0000313" key="3">
    <source>
        <dbReference type="Proteomes" id="UP000024635"/>
    </source>
</evidence>
<evidence type="ECO:0000313" key="2">
    <source>
        <dbReference type="EMBL" id="EYB86115.1"/>
    </source>
</evidence>
<organism evidence="2 3">
    <name type="scientific">Ancylostoma ceylanicum</name>
    <dbReference type="NCBI Taxonomy" id="53326"/>
    <lineage>
        <taxon>Eukaryota</taxon>
        <taxon>Metazoa</taxon>
        <taxon>Ecdysozoa</taxon>
        <taxon>Nematoda</taxon>
        <taxon>Chromadorea</taxon>
        <taxon>Rhabditida</taxon>
        <taxon>Rhabditina</taxon>
        <taxon>Rhabditomorpha</taxon>
        <taxon>Strongyloidea</taxon>
        <taxon>Ancylostomatidae</taxon>
        <taxon>Ancylostomatinae</taxon>
        <taxon>Ancylostoma</taxon>
    </lineage>
</organism>
<proteinExistence type="predicted"/>
<dbReference type="Proteomes" id="UP000024635">
    <property type="component" value="Unassembled WGS sequence"/>
</dbReference>
<accession>A0A016S636</accession>
<reference evidence="3" key="1">
    <citation type="journal article" date="2015" name="Nat. Genet.">
        <title>The genome and transcriptome of the zoonotic hookworm Ancylostoma ceylanicum identify infection-specific gene families.</title>
        <authorList>
            <person name="Schwarz E.M."/>
            <person name="Hu Y."/>
            <person name="Antoshechkin I."/>
            <person name="Miller M.M."/>
            <person name="Sternberg P.W."/>
            <person name="Aroian R.V."/>
        </authorList>
    </citation>
    <scope>NUCLEOTIDE SEQUENCE</scope>
    <source>
        <strain evidence="3">HY135</strain>
    </source>
</reference>